<dbReference type="OMA" id="MMAAFQN"/>
<proteinExistence type="predicted"/>
<dbReference type="VEuPathDB" id="VectorBase:ADAC000917"/>
<dbReference type="GO" id="GO:0005634">
    <property type="term" value="C:nucleus"/>
    <property type="evidence" value="ECO:0007669"/>
    <property type="project" value="TreeGrafter"/>
</dbReference>
<dbReference type="InterPro" id="IPR005062">
    <property type="entry name" value="SAC3/GANP/THP3_conserved"/>
</dbReference>
<protein>
    <submittedName>
        <fullName evidence="3">Leukocyte receptor</fullName>
    </submittedName>
</protein>
<reference evidence="3" key="2">
    <citation type="submission" date="2010-05" db="EMBL/GenBank/DDBJ databases">
        <authorList>
            <person name="Almeida L.G."/>
            <person name="Nicolas M.F."/>
            <person name="Souza R.C."/>
            <person name="Vasconcelos A.T.R."/>
        </authorList>
    </citation>
    <scope>NUCLEOTIDE SEQUENCE</scope>
</reference>
<dbReference type="FunCoup" id="W5JT08">
    <property type="interactions" value="1704"/>
</dbReference>
<keyword evidence="3" id="KW-0675">Receptor</keyword>
<feature type="region of interest" description="Disordered" evidence="1">
    <location>
        <begin position="100"/>
        <end position="131"/>
    </location>
</feature>
<feature type="compositionally biased region" description="Polar residues" evidence="1">
    <location>
        <begin position="440"/>
        <end position="458"/>
    </location>
</feature>
<feature type="compositionally biased region" description="Low complexity" evidence="1">
    <location>
        <begin position="514"/>
        <end position="533"/>
    </location>
</feature>
<dbReference type="VEuPathDB" id="VectorBase:ADAR2_009481"/>
<dbReference type="FunFam" id="1.25.40.990:FF:000010">
    <property type="entry name" value="Leukocyte receptor cluster member"/>
    <property type="match status" value="1"/>
</dbReference>
<dbReference type="EnsemblMetazoa" id="ADAC000917-RA">
    <property type="protein sequence ID" value="ADAC000917-PA"/>
    <property type="gene ID" value="ADAC000917"/>
</dbReference>
<dbReference type="Gene3D" id="1.25.40.990">
    <property type="match status" value="1"/>
</dbReference>
<dbReference type="InterPro" id="IPR000717">
    <property type="entry name" value="PCI_dom"/>
</dbReference>
<dbReference type="AlphaFoldDB" id="W5JT08"/>
<feature type="domain" description="PCI" evidence="2">
    <location>
        <begin position="749"/>
        <end position="922"/>
    </location>
</feature>
<dbReference type="PANTHER" id="PTHR12436:SF4">
    <property type="entry name" value="LEUKOCYTE RECEPTOR CLUSTER MEMBER 8"/>
    <property type="match status" value="1"/>
</dbReference>
<evidence type="ECO:0000313" key="5">
    <source>
        <dbReference type="Proteomes" id="UP000000673"/>
    </source>
</evidence>
<feature type="region of interest" description="Disordered" evidence="1">
    <location>
        <begin position="186"/>
        <end position="221"/>
    </location>
</feature>
<keyword evidence="5" id="KW-1185">Reference proteome</keyword>
<feature type="compositionally biased region" description="Low complexity" evidence="1">
    <location>
        <begin position="101"/>
        <end position="115"/>
    </location>
</feature>
<dbReference type="eggNOG" id="KOG1861">
    <property type="taxonomic scope" value="Eukaryota"/>
</dbReference>
<dbReference type="Pfam" id="PF03399">
    <property type="entry name" value="SAC3_GANP"/>
    <property type="match status" value="1"/>
</dbReference>
<name>W5JT08_ANODA</name>
<feature type="region of interest" description="Disordered" evidence="1">
    <location>
        <begin position="256"/>
        <end position="316"/>
    </location>
</feature>
<reference evidence="4" key="4">
    <citation type="submission" date="2015-06" db="UniProtKB">
        <authorList>
            <consortium name="EnsemblMetazoa"/>
        </authorList>
    </citation>
    <scope>IDENTIFICATION</scope>
</reference>
<dbReference type="HOGENOM" id="CLU_014160_2_0_1"/>
<feature type="compositionally biased region" description="Low complexity" evidence="1">
    <location>
        <begin position="540"/>
        <end position="567"/>
    </location>
</feature>
<sequence length="973" mass="104528">MNPQEQSLSQSAAWIAAAQAIQQQQQQQGYGMNQQQQQQQQYAQYYALYQQMQYSGAFAGGANNGSGNNSNSAASVAFGSVSDGCAANVNSDLGSSGGLSGNKFFSSQQQQQQGQANNVNDSGAMGFKQAPSQFGPIRFNINKHPQRVSPLVASNPLVQASQIHAQQQQQHLQQQQHQQMMAAFQNQNGTGGGKKKRKKNKNNGMNQSGGGGSGAGGNKMFMNGGSGGMGAMATANIPPLMPAGSLPTKGSTAGAVNGFVSSAPDLSKPPPPLPQVPLTSGLGLAPPPQAPTPPSSGGSGVAKKPDPFHNPTDDWPQSLNDFVSRCYAKCKTDFDKDQIDICLKGRITAAANKGELWTKDWDSEPVPSVHSERANQLLLPNLSSNTLGGSLGFGLPGTNKGGNAKAAGNSGGPMLGVLSQYQSPLGNKGPQQQHQQQQQFGNSGTKKGNNAANVSQSFGSRLGNKSGGSGGKKSRNSRSRSRSPSRYNSSGSRNRRSRSSSSDSRSPVRKSRRSSNSSSSSSNNGANNDRNSSFVSKVYGKNSNNNNTKQQQQKNQKNQKNNQQNNKNARKGQGGGGFYSEHGQIGGAVEGDLEQLRKRAARFNNQGGKKVPATPPVVASNIVSPFNRKKKMSIPTPSRFFIDDAADRLGDNDEEDDLFNLHIVGTCRDLEKSFLRLTKAPAASEVRPVEVLRHSLQNVKRKWVEKQDYFYACDQLKSIRQDLTVQGIRDAFTVQVYETHARIAMEKGDHEEFNQCQTQLKMLYADVGGENHLEFTAYRILYYIFTKNTLDLTTILKSLTATDKASDVVRFALQLRSAWALSNYSSFFKLYREAPLMAGYLIDWFIERERKLALKAIIKAYRPNIPVESLCQTLAFGSEEKCLEWLQSLEISVVSVPVPQSAKPKGPEEGGASTVAEGVSADASCVAAATAAAATVAKVETKKSAFTSKATVDAGGMRKVVDCKASMNVLGNF</sequence>
<organism evidence="3">
    <name type="scientific">Anopheles darlingi</name>
    <name type="common">Mosquito</name>
    <dbReference type="NCBI Taxonomy" id="43151"/>
    <lineage>
        <taxon>Eukaryota</taxon>
        <taxon>Metazoa</taxon>
        <taxon>Ecdysozoa</taxon>
        <taxon>Arthropoda</taxon>
        <taxon>Hexapoda</taxon>
        <taxon>Insecta</taxon>
        <taxon>Pterygota</taxon>
        <taxon>Neoptera</taxon>
        <taxon>Endopterygota</taxon>
        <taxon>Diptera</taxon>
        <taxon>Nematocera</taxon>
        <taxon>Culicoidea</taxon>
        <taxon>Culicidae</taxon>
        <taxon>Anophelinae</taxon>
        <taxon>Anopheles</taxon>
    </lineage>
</organism>
<dbReference type="EMBL" id="ADMH02000239">
    <property type="protein sequence ID" value="ETN67276.1"/>
    <property type="molecule type" value="Genomic_DNA"/>
</dbReference>
<dbReference type="Proteomes" id="UP000000673">
    <property type="component" value="Unassembled WGS sequence"/>
</dbReference>
<gene>
    <name evidence="3" type="ORF">AND_000917</name>
</gene>
<reference evidence="3" key="3">
    <citation type="journal article" date="2013" name="Nucleic Acids Res.">
        <title>The genome of Anopheles darlingi, the main neotropical malaria vector.</title>
        <authorList>
            <person name="Marinotti O."/>
            <person name="Cerqueira G.C."/>
            <person name="de Almeida L.G."/>
            <person name="Ferro M.I."/>
            <person name="Loreto E.L."/>
            <person name="Zaha A."/>
            <person name="Teixeira S.M."/>
            <person name="Wespiser A.R."/>
            <person name="Almeida E Silva A."/>
            <person name="Schlindwein A.D."/>
            <person name="Pacheco A.C."/>
            <person name="Silva A.L."/>
            <person name="Graveley B.R."/>
            <person name="Walenz B.P."/>
            <person name="Lima Bde A."/>
            <person name="Ribeiro C.A."/>
            <person name="Nunes-Silva C.G."/>
            <person name="de Carvalho C.R."/>
            <person name="Soares C.M."/>
            <person name="de Menezes C.B."/>
            <person name="Matiolli C."/>
            <person name="Caffrey D."/>
            <person name="Araujo D.A."/>
            <person name="de Oliveira D.M."/>
            <person name="Golenbock D."/>
            <person name="Grisard E.C."/>
            <person name="Fantinatti-Garboggini F."/>
            <person name="de Carvalho F.M."/>
            <person name="Barcellos F.G."/>
            <person name="Prosdocimi F."/>
            <person name="May G."/>
            <person name="Azevedo Junior G.M."/>
            <person name="Guimaraes G.M."/>
            <person name="Goldman G.H."/>
            <person name="Padilha I.Q."/>
            <person name="Batista Jda S."/>
            <person name="Ferro J.A."/>
            <person name="Ribeiro J.M."/>
            <person name="Fietto J.L."/>
            <person name="Dabbas K.M."/>
            <person name="Cerdeira L."/>
            <person name="Agnez-Lima L.F."/>
            <person name="Brocchi M."/>
            <person name="de Carvalho M.O."/>
            <person name="Teixeira Mde M."/>
            <person name="Diniz Maia Mde M."/>
            <person name="Goldman M.H."/>
            <person name="Cruz Schneider M.P."/>
            <person name="Felipe M.S."/>
            <person name="Hungria M."/>
            <person name="Nicolas M.F."/>
            <person name="Pereira M."/>
            <person name="Montes M.A."/>
            <person name="Cantao M.E."/>
            <person name="Vincentz M."/>
            <person name="Rafael M.S."/>
            <person name="Silverman N."/>
            <person name="Stoco P.H."/>
            <person name="Souza R.C."/>
            <person name="Vicentini R."/>
            <person name="Gazzinelli R.T."/>
            <person name="Neves Rde O."/>
            <person name="Silva R."/>
            <person name="Astolfi-Filho S."/>
            <person name="Maciel T.E."/>
            <person name="Urmenyi T.P."/>
            <person name="Tadei W.P."/>
            <person name="Camargo E.P."/>
            <person name="de Vasconcelos A.T."/>
        </authorList>
    </citation>
    <scope>NUCLEOTIDE SEQUENCE</scope>
</reference>
<evidence type="ECO:0000259" key="2">
    <source>
        <dbReference type="PROSITE" id="PS50250"/>
    </source>
</evidence>
<feature type="compositionally biased region" description="Basic residues" evidence="1">
    <location>
        <begin position="472"/>
        <end position="483"/>
    </location>
</feature>
<accession>W5JT08</accession>
<feature type="region of interest" description="Disordered" evidence="1">
    <location>
        <begin position="404"/>
        <end position="585"/>
    </location>
</feature>
<dbReference type="InterPro" id="IPR045107">
    <property type="entry name" value="SAC3/GANP/THP3"/>
</dbReference>
<feature type="compositionally biased region" description="Pro residues" evidence="1">
    <location>
        <begin position="285"/>
        <end position="294"/>
    </location>
</feature>
<evidence type="ECO:0000313" key="4">
    <source>
        <dbReference type="EnsemblMetazoa" id="ADAC000917-PA"/>
    </source>
</evidence>
<feature type="compositionally biased region" description="Gly residues" evidence="1">
    <location>
        <begin position="572"/>
        <end position="585"/>
    </location>
</feature>
<feature type="compositionally biased region" description="Gly residues" evidence="1">
    <location>
        <begin position="207"/>
        <end position="217"/>
    </location>
</feature>
<dbReference type="STRING" id="43151.W5JT08"/>
<dbReference type="PANTHER" id="PTHR12436">
    <property type="entry name" value="80 KDA MCM3-ASSOCIATED PROTEIN"/>
    <property type="match status" value="1"/>
</dbReference>
<reference evidence="3 5" key="1">
    <citation type="journal article" date="2010" name="BMC Genomics">
        <title>Combination of measures distinguishes pre-miRNAs from other stem-loops in the genome of the newly sequenced Anopheles darlingi.</title>
        <authorList>
            <person name="Mendes N.D."/>
            <person name="Freitas A.T."/>
            <person name="Vasconcelos A.T."/>
            <person name="Sagot M.F."/>
        </authorList>
    </citation>
    <scope>NUCLEOTIDE SEQUENCE</scope>
</reference>
<evidence type="ECO:0000256" key="1">
    <source>
        <dbReference type="SAM" id="MobiDB-lite"/>
    </source>
</evidence>
<evidence type="ECO:0000313" key="3">
    <source>
        <dbReference type="EMBL" id="ETN67276.1"/>
    </source>
</evidence>
<dbReference type="PROSITE" id="PS50250">
    <property type="entry name" value="PCI"/>
    <property type="match status" value="1"/>
</dbReference>